<dbReference type="Pfam" id="PF07681">
    <property type="entry name" value="DoxX"/>
    <property type="match status" value="1"/>
</dbReference>
<protein>
    <submittedName>
        <fullName evidence="6">DoxX family protein</fullName>
    </submittedName>
</protein>
<comment type="subcellular location">
    <subcellularLocation>
        <location evidence="1">Membrane</location>
        <topology evidence="1">Multi-pass membrane protein</topology>
    </subcellularLocation>
</comment>
<dbReference type="Proteomes" id="UP000253759">
    <property type="component" value="Unassembled WGS sequence"/>
</dbReference>
<feature type="transmembrane region" description="Helical" evidence="5">
    <location>
        <begin position="102"/>
        <end position="122"/>
    </location>
</feature>
<accession>A0A369W957</accession>
<feature type="transmembrane region" description="Helical" evidence="5">
    <location>
        <begin position="64"/>
        <end position="90"/>
    </location>
</feature>
<dbReference type="RefSeq" id="WP_114644325.1">
    <property type="nucleotide sequence ID" value="NZ_QQNH01000001.1"/>
</dbReference>
<keyword evidence="3 5" id="KW-1133">Transmembrane helix</keyword>
<reference evidence="7" key="1">
    <citation type="submission" date="2018-07" db="EMBL/GenBank/DDBJ databases">
        <authorList>
            <person name="Liu B.-T."/>
            <person name="Du Z."/>
        </authorList>
    </citation>
    <scope>NUCLEOTIDE SEQUENCE [LARGE SCALE GENOMIC DNA]</scope>
    <source>
        <strain evidence="7">XYN52</strain>
    </source>
</reference>
<evidence type="ECO:0000256" key="4">
    <source>
        <dbReference type="ARBA" id="ARBA00023136"/>
    </source>
</evidence>
<dbReference type="InterPro" id="IPR032808">
    <property type="entry name" value="DoxX"/>
</dbReference>
<evidence type="ECO:0000313" key="6">
    <source>
        <dbReference type="EMBL" id="RDE10607.1"/>
    </source>
</evidence>
<evidence type="ECO:0000256" key="2">
    <source>
        <dbReference type="ARBA" id="ARBA00022692"/>
    </source>
</evidence>
<dbReference type="OrthoDB" id="9810206at2"/>
<dbReference type="EMBL" id="QQNH01000001">
    <property type="protein sequence ID" value="RDE10607.1"/>
    <property type="molecule type" value="Genomic_DNA"/>
</dbReference>
<dbReference type="AlphaFoldDB" id="A0A369W957"/>
<sequence>MIEQMAGPMLILARFLMGALFIVGGLRHFPQLDAITPALAARGVPMPKTVLIVGSTYQVGFGILLALGLVVPYSAFALIVFTIAASLMLVNFWDKAEPERSMLLGVFLSNMAIIGGLLSLAASA</sequence>
<organism evidence="6 7">
    <name type="scientific">Pelagibacterium lacus</name>
    <dbReference type="NCBI Taxonomy" id="2282655"/>
    <lineage>
        <taxon>Bacteria</taxon>
        <taxon>Pseudomonadati</taxon>
        <taxon>Pseudomonadota</taxon>
        <taxon>Alphaproteobacteria</taxon>
        <taxon>Hyphomicrobiales</taxon>
        <taxon>Devosiaceae</taxon>
        <taxon>Pelagibacterium</taxon>
    </lineage>
</organism>
<evidence type="ECO:0000256" key="3">
    <source>
        <dbReference type="ARBA" id="ARBA00022989"/>
    </source>
</evidence>
<proteinExistence type="predicted"/>
<dbReference type="GO" id="GO:0016020">
    <property type="term" value="C:membrane"/>
    <property type="evidence" value="ECO:0007669"/>
    <property type="project" value="UniProtKB-SubCell"/>
</dbReference>
<gene>
    <name evidence="6" type="ORF">DVH29_01265</name>
</gene>
<evidence type="ECO:0000313" key="7">
    <source>
        <dbReference type="Proteomes" id="UP000253759"/>
    </source>
</evidence>
<keyword evidence="7" id="KW-1185">Reference proteome</keyword>
<evidence type="ECO:0000256" key="1">
    <source>
        <dbReference type="ARBA" id="ARBA00004141"/>
    </source>
</evidence>
<name>A0A369W957_9HYPH</name>
<keyword evidence="4 5" id="KW-0472">Membrane</keyword>
<evidence type="ECO:0000256" key="5">
    <source>
        <dbReference type="SAM" id="Phobius"/>
    </source>
</evidence>
<keyword evidence="2 5" id="KW-0812">Transmembrane</keyword>
<comment type="caution">
    <text evidence="6">The sequence shown here is derived from an EMBL/GenBank/DDBJ whole genome shotgun (WGS) entry which is preliminary data.</text>
</comment>